<gene>
    <name evidence="2" type="ORF">M5K25_027267</name>
</gene>
<keyword evidence="3" id="KW-1185">Reference proteome</keyword>
<accession>A0ABD0TZF3</accession>
<evidence type="ECO:0000313" key="2">
    <source>
        <dbReference type="EMBL" id="KAL0905091.1"/>
    </source>
</evidence>
<sequence length="2728" mass="306787">MHRPPPQPWPYGIPAAGSGGGSYIYPNQFLQNVNLQFPANIQYFQQPPNFPHAVYQNPRVVQPQNASFGNRGFPAARPLSMPPVSLEAVESEAARVHQDLVAAGENISVWKVSQNVLVKLKVDSWSSLGFHLQDVPTLKRLLLIEGKVNALVHCFVCARKIISMHELEVSLCQNMGVRQFEELGLGPFLHHPLIKHYFAVPTDSTEVFKITSEEIVLSLQEFISKSKKMISAEKFLSFLADQKSVPVKEMLGVRIQSLGFYVHHIREASQAEYTLLKEKLKRSRAGCGNSEVTEKMCDFKPRGIAVEKQILDKRFNQISNCVKKFSSKLNDYGNKHVYFVSSDDDDDSKVDDVEDDGDSETDIINHQSISPAKGCGQLVNSCPYPSNSEEMVRLGLKPVDSSKPSSSIGCITNKENMKSFRRKRKLENNNGSKSSCKFLKSMEAVDLKAEGQMCDLTLSNGDIEKFVSTWKVACQKHSLAEVLDMMLSFYVEKSGKRKKVKKFVSSYPVIGWFNVAVTSIKRGMFESIYDTFQALNEKELRGTDSVCLGEMIDVRPTVEVSDTTISIDCVYSVTHDDIIKKIAYYFENYQEGCLSPEKKLAAIKRLFDCEMWLMAQFNVSQFCSLGHGNFYDFLEKYISILPHEMHTFFSKEHFHESSVEICLNQQQLGVMLSQAEGNLIGKADASNFDAVSLFKKQFPIVSFHMVGADPQKSFEKLINEHKESSNSSCVLFSTCLLGDQWNRNLLVCKENASLDMGGMETKMAQKHTFRRTSKDAVECLLNVPMLADLFYWSHWDLLYAPSLGPLPEFLLNKINSKKLLCIATVDGKFVRVDHTATVDEFLEAFVQRSSFRMALKFLSLLCLYRGTSNAPLALLKCYAQKALDVIIQNSADSVEINAGGQNFIPGKIVLNTCLSCCCAPIDSNKDYNESYEQSTLCAGLCRVNDAIATISRTILECLRYLPSEFRSFAAEIFLSGLQSITKRAPLVILNQCIKTEERIMLHDIGISLGVTEWATDHHQFSSSTILDLSVPFKSVEQISSTFCFESALDHSNSVQASEISAVENRRITLGNIGDALVVDANREFSSGVNCGSSSVFKEFGDLDGSQARIEISEDQVHDATAIVEWIRQEEFGLVSNSNKSEDMLLKKQHARLGRALHCLSQELYSQDSHFILELVQNADDNIYTDDVEPELLFILHETGIVVLNNELGFSAENIRALCDVGNSTKKGSGGGYIGKKGIGFKSVFRVTDAPEIHSNGFHVKFDITEGQIGFVLPTVIPPFDADTLKQYLCGEGYQGSDIAWNTCIFLPFRSQSKGGASVSSIISMFSDLHPSLLLFLHRLQCIKFRNLLSDRFIVMRKSTLPDGIVKICHGEEVMSWLVISKKLRSSVIRTDVEATDISLAFTLQESEYGEYKPILRNQPVFSFLPLRNYGLKFILHGDFVLPSSREEVDGDSAWNQWLLTEFPSLFFSAEQSLCALPCFLENPGKAVTIYMSFVPLIGEVHGFFSQLPQMIISLLRISKCLLQDSPDLTWVLPCRVLRGWNEQARLLLSNQLLQRYLGLVYLHKDVKLSDTLAMTLGIQDYGPKILVEVMESVCNSPEGLESLGIDWLSAWLADVYSLLSMNLPQRSSLNAELEYDIINDLKNIPLIPLSDGSYGYAADGPIWLPCDVLNVGSTGEYHPADFPSLFKKLKIVNPQLFSVETKNAYSMRDIEVNNVVQMLLKIGVQQLSAHEVIKNHILIALSNKHVSEDRDLMIEYLSFIVLHLQNDCVSCHSDRLEIITELRKMPLLLTNHGYKCPSKEPIHFGREYGNPVDAVALFDAVDIKWIEVDPLYLKHPSTVLLSSGLMKWRAFFLDLGVTDFVQVTFSEKNVEDFLSDGAMSITSFNSATTYVKDWESPELVYLLSIFSSKNLRTKCIYLLEVLDKMWDDNYSVQAKSFIISKIDGAKKPVVSSFMKSIREFAWIASTMDKDLHRPNNVFYDCEQVHSILGTIGPYAVPKINSKVLANDIGFKMEVSIDEAVEILQFWRISMSPFVASIAQMLKFYTLISSGIATSSSKIINELISSRFIFVPFISCCESNAPASGMFLSPKEVYWQDPTGCVDRMKEVMLLCTSTHKGNHILCKSLGTVYPTLHDFFVNVCGVSDTPSFSSYFQILQQLSSIALPSQVAHKVFQVLVRWSDSIKSGLASPDQISELKENFMKLENAVLPTELDKWVSLHPSFGLICWSDNDELKKQFKHSDGVDFIQFGELSVEEKVLLFGGVANIFHIIGVPAISEIVSREAIFYGAEDNRDKVSLVNWVIPYAQRYIHKLHLDTYLRLKQLGFDKLSQLQIVVVNKLFYKHTLQGRDCASKRQFECNCLLQGNILYACQTTDAHSMFLELSRYFFNSSSELHFANFLHMLTTMAISGSTAEQIEFFVVNSQKIPKLPDDESLWSISCVCEVDKRETSQSVPVTSMNHECGYSKSSHRKPGISSYWPPTDWRTAPDFEYSRIRNLRTRPYDCSQAGSSNVAVDVGQLEAPISVEIDGNWTLEEGSIPVSTSVLQDSELLLSQSHLVGQSDSARSHEYPASELPTVQFEEGDISDQRSQLTNLPEKERIKRQNADEQLLRRTTGRLGEMLAFKYYTEKLGCTDVKWVNKETESGLPYDLVVGENESRQYIEVKATRSATKDWFEITNSEWKFAFENGDSYSIAHVVILGTDKANVTVLKNPYKLCRQNVLGLALLMSKR</sequence>
<dbReference type="InterPro" id="IPR024975">
    <property type="entry name" value="NOV_C"/>
</dbReference>
<dbReference type="Proteomes" id="UP001552299">
    <property type="component" value="Unassembled WGS sequence"/>
</dbReference>
<dbReference type="NCBIfam" id="NF047352">
    <property type="entry name" value="P_loop_sacsin"/>
    <property type="match status" value="1"/>
</dbReference>
<feature type="domain" description="Protein NO VEIN C-terminal" evidence="1">
    <location>
        <begin position="2616"/>
        <end position="2701"/>
    </location>
</feature>
<dbReference type="InterPro" id="IPR052957">
    <property type="entry name" value="Auxin_embryo_med"/>
</dbReference>
<protein>
    <recommendedName>
        <fullName evidence="1">Protein NO VEIN C-terminal domain-containing protein</fullName>
    </recommendedName>
</protein>
<name>A0ABD0TZF3_DENTH</name>
<evidence type="ECO:0000259" key="1">
    <source>
        <dbReference type="Pfam" id="PF13020"/>
    </source>
</evidence>
<comment type="caution">
    <text evidence="2">The sequence shown here is derived from an EMBL/GenBank/DDBJ whole genome shotgun (WGS) entry which is preliminary data.</text>
</comment>
<dbReference type="SUPFAM" id="SSF55874">
    <property type="entry name" value="ATPase domain of HSP90 chaperone/DNA topoisomerase II/histidine kinase"/>
    <property type="match status" value="1"/>
</dbReference>
<proteinExistence type="predicted"/>
<evidence type="ECO:0000313" key="3">
    <source>
        <dbReference type="Proteomes" id="UP001552299"/>
    </source>
</evidence>
<dbReference type="Gene3D" id="3.30.565.10">
    <property type="entry name" value="Histidine kinase-like ATPase, C-terminal domain"/>
    <property type="match status" value="1"/>
</dbReference>
<dbReference type="PANTHER" id="PTHR32387">
    <property type="entry name" value="WU:FJ29H11"/>
    <property type="match status" value="1"/>
</dbReference>
<dbReference type="EMBL" id="JANQDX010000019">
    <property type="protein sequence ID" value="KAL0905091.1"/>
    <property type="molecule type" value="Genomic_DNA"/>
</dbReference>
<organism evidence="2 3">
    <name type="scientific">Dendrobium thyrsiflorum</name>
    <name type="common">Pinecone-like raceme dendrobium</name>
    <name type="synonym">Orchid</name>
    <dbReference type="NCBI Taxonomy" id="117978"/>
    <lineage>
        <taxon>Eukaryota</taxon>
        <taxon>Viridiplantae</taxon>
        <taxon>Streptophyta</taxon>
        <taxon>Embryophyta</taxon>
        <taxon>Tracheophyta</taxon>
        <taxon>Spermatophyta</taxon>
        <taxon>Magnoliopsida</taxon>
        <taxon>Liliopsida</taxon>
        <taxon>Asparagales</taxon>
        <taxon>Orchidaceae</taxon>
        <taxon>Epidendroideae</taxon>
        <taxon>Malaxideae</taxon>
        <taxon>Dendrobiinae</taxon>
        <taxon>Dendrobium</taxon>
    </lineage>
</organism>
<dbReference type="InterPro" id="IPR036890">
    <property type="entry name" value="HATPase_C_sf"/>
</dbReference>
<dbReference type="Pfam" id="PF13020">
    <property type="entry name" value="NOV_C"/>
    <property type="match status" value="1"/>
</dbReference>
<reference evidence="2 3" key="1">
    <citation type="journal article" date="2024" name="Plant Biotechnol. J.">
        <title>Dendrobium thyrsiflorum genome and its molecular insights into genes involved in important horticultural traits.</title>
        <authorList>
            <person name="Chen B."/>
            <person name="Wang J.Y."/>
            <person name="Zheng P.J."/>
            <person name="Li K.L."/>
            <person name="Liang Y.M."/>
            <person name="Chen X.F."/>
            <person name="Zhang C."/>
            <person name="Zhao X."/>
            <person name="He X."/>
            <person name="Zhang G.Q."/>
            <person name="Liu Z.J."/>
            <person name="Xu Q."/>
        </authorList>
    </citation>
    <scope>NUCLEOTIDE SEQUENCE [LARGE SCALE GENOMIC DNA]</scope>
    <source>
        <strain evidence="2">GZMU011</strain>
    </source>
</reference>
<dbReference type="PANTHER" id="PTHR32387:SF0">
    <property type="entry name" value="PROTEIN NO VEIN"/>
    <property type="match status" value="1"/>
</dbReference>